<dbReference type="EMBL" id="CP003537">
    <property type="protein sequence ID" value="AGH94902.1"/>
    <property type="molecule type" value="Genomic_DNA"/>
</dbReference>
<dbReference type="KEGG" id="bex:A11Q_682"/>
<keyword evidence="1" id="KW-0175">Coiled coil</keyword>
<evidence type="ECO:0000256" key="1">
    <source>
        <dbReference type="SAM" id="Coils"/>
    </source>
</evidence>
<dbReference type="AlphaFoldDB" id="M4V6A3"/>
<gene>
    <name evidence="2" type="ORF">A11Q_682</name>
</gene>
<name>M4V6A3_9BACT</name>
<dbReference type="PATRIC" id="fig|1184267.3.peg.691"/>
<evidence type="ECO:0000313" key="3">
    <source>
        <dbReference type="Proteomes" id="UP000012040"/>
    </source>
</evidence>
<dbReference type="HOGENOM" id="CLU_614910_0_0_7"/>
<sequence>MSSSKSKTPAEELIESLLKDVGDDLSLESSDDSSESIDSLELNTSTALEGLVLPDIPEENKFVLGSEGGEANYSDTIENEFESTRNTSQGTVNTLDLSLADDDSGDANLSEALGQLLMQNNPSEDEALSLEIPDATQALPDQANAISLELGTPDQAEGLGSSLDSLDFPLPNENMAIGRDEKTTEFAQAGFGSSDFGGMTSNDSEKTVAVAGYQVRSPSDYDDKIKVSVGQNRAASSGYSAWNSGGSTDSHLAQAENLRIAQEKILDLERENEKLRLQNEELMAASEIIKERSDLLSGQLAEYKNDRDGLEDSFKNEIVLLKNHLARKDAELQRAHFKNEELDSRLKFDMKKIRVRERELENRLELIRAEKNAIVKNKDEQILDLRRKMDVLQMEVESYRQKCVELNKAIESSQESFKRTTRALRLAMANLELQEENKAALKKVD</sequence>
<feature type="coiled-coil region" evidence="1">
    <location>
        <begin position="251"/>
        <end position="292"/>
    </location>
</feature>
<feature type="coiled-coil region" evidence="1">
    <location>
        <begin position="350"/>
        <end position="444"/>
    </location>
</feature>
<dbReference type="OrthoDB" id="5289007at2"/>
<protein>
    <submittedName>
        <fullName evidence="2">Uncharacterized protein</fullName>
    </submittedName>
</protein>
<accession>M4V6A3</accession>
<organism evidence="2 3">
    <name type="scientific">Pseudobdellovibrio exovorus JSS</name>
    <dbReference type="NCBI Taxonomy" id="1184267"/>
    <lineage>
        <taxon>Bacteria</taxon>
        <taxon>Pseudomonadati</taxon>
        <taxon>Bdellovibrionota</taxon>
        <taxon>Bdellovibrionia</taxon>
        <taxon>Bdellovibrionales</taxon>
        <taxon>Pseudobdellovibrionaceae</taxon>
        <taxon>Pseudobdellovibrio</taxon>
    </lineage>
</organism>
<proteinExistence type="predicted"/>
<dbReference type="Proteomes" id="UP000012040">
    <property type="component" value="Chromosome"/>
</dbReference>
<evidence type="ECO:0000313" key="2">
    <source>
        <dbReference type="EMBL" id="AGH94902.1"/>
    </source>
</evidence>
<dbReference type="RefSeq" id="WP_015469392.1">
    <property type="nucleotide sequence ID" value="NC_020813.1"/>
</dbReference>
<reference evidence="2 3" key="1">
    <citation type="journal article" date="2013" name="ISME J.">
        <title>By their genes ye shall know them: genomic signatures of predatory bacteria.</title>
        <authorList>
            <person name="Pasternak Z."/>
            <person name="Pietrokovski S."/>
            <person name="Rotem O."/>
            <person name="Gophna U."/>
            <person name="Lurie-Weinberger M.N."/>
            <person name="Jurkevitch E."/>
        </authorList>
    </citation>
    <scope>NUCLEOTIDE SEQUENCE [LARGE SCALE GENOMIC DNA]</scope>
    <source>
        <strain evidence="2 3">JSS</strain>
    </source>
</reference>
<keyword evidence="3" id="KW-1185">Reference proteome</keyword>
<dbReference type="STRING" id="1184267.A11Q_682"/>
<dbReference type="eggNOG" id="COG1196">
    <property type="taxonomic scope" value="Bacteria"/>
</dbReference>